<reference evidence="1 2" key="1">
    <citation type="submission" date="2016-08" db="EMBL/GenBank/DDBJ databases">
        <title>Draft genome sequence of Candidatus Piscirickettsia litoralis, from seawater.</title>
        <authorList>
            <person name="Wan X."/>
            <person name="Lee A.J."/>
            <person name="Hou S."/>
            <person name="Donachie S.P."/>
        </authorList>
    </citation>
    <scope>NUCLEOTIDE SEQUENCE [LARGE SCALE GENOMIC DNA]</scope>
    <source>
        <strain evidence="1 2">Y2</strain>
    </source>
</reference>
<proteinExistence type="predicted"/>
<feature type="non-terminal residue" evidence="1">
    <location>
        <position position="136"/>
    </location>
</feature>
<organism evidence="1 2">
    <name type="scientific">Piscirickettsia litoralis</name>
    <dbReference type="NCBI Taxonomy" id="1891921"/>
    <lineage>
        <taxon>Bacteria</taxon>
        <taxon>Pseudomonadati</taxon>
        <taxon>Pseudomonadota</taxon>
        <taxon>Gammaproteobacteria</taxon>
        <taxon>Thiotrichales</taxon>
        <taxon>Piscirickettsiaceae</taxon>
        <taxon>Piscirickettsia</taxon>
    </lineage>
</organism>
<keyword evidence="2" id="KW-1185">Reference proteome</keyword>
<dbReference type="Proteomes" id="UP000094329">
    <property type="component" value="Unassembled WGS sequence"/>
</dbReference>
<gene>
    <name evidence="1" type="ORF">BGC07_03980</name>
</gene>
<accession>A0ABX3A3L6</accession>
<comment type="caution">
    <text evidence="1">The sequence shown here is derived from an EMBL/GenBank/DDBJ whole genome shotgun (WGS) entry which is preliminary data.</text>
</comment>
<name>A0ABX3A3L6_9GAMM</name>
<evidence type="ECO:0000313" key="2">
    <source>
        <dbReference type="Proteomes" id="UP000094329"/>
    </source>
</evidence>
<protein>
    <submittedName>
        <fullName evidence="1">Uncharacterized protein</fullName>
    </submittedName>
</protein>
<dbReference type="EMBL" id="MDTU01000001">
    <property type="protein sequence ID" value="ODN42248.1"/>
    <property type="molecule type" value="Genomic_DNA"/>
</dbReference>
<sequence>MKCFRLTKYNPELRNISSTFTSKDWTSVSDIGDDTGLTYQEYLVAESNYVKAVLYFMVCLELNGVKLLEVSDNRSEDNLGKYLFDIDQPNRRIDEGMFVPTGQIPDYTKLALRELIWCKFDGDKQFYLHFGYDYYI</sequence>
<evidence type="ECO:0000313" key="1">
    <source>
        <dbReference type="EMBL" id="ODN42248.1"/>
    </source>
</evidence>